<proteinExistence type="inferred from homology"/>
<dbReference type="GO" id="GO:0008168">
    <property type="term" value="F:methyltransferase activity"/>
    <property type="evidence" value="ECO:0007669"/>
    <property type="project" value="UniProtKB-KW"/>
</dbReference>
<dbReference type="STRING" id="679926.Mpet_2260"/>
<dbReference type="AlphaFoldDB" id="E1RKR9"/>
<dbReference type="KEGG" id="mpi:Mpet_2260"/>
<dbReference type="GeneID" id="9744745"/>
<dbReference type="SUPFAM" id="SSF53659">
    <property type="entry name" value="Isocitrate/Isopropylmalate dehydrogenase-like"/>
    <property type="match status" value="1"/>
</dbReference>
<evidence type="ECO:0000313" key="5">
    <source>
        <dbReference type="Proteomes" id="UP000006565"/>
    </source>
</evidence>
<keyword evidence="5" id="KW-1185">Reference proteome</keyword>
<dbReference type="GO" id="GO:0032259">
    <property type="term" value="P:methylation"/>
    <property type="evidence" value="ECO:0007669"/>
    <property type="project" value="UniProtKB-KW"/>
</dbReference>
<keyword evidence="2" id="KW-0489">Methyltransferase</keyword>
<dbReference type="RefSeq" id="WP_013330185.1">
    <property type="nucleotide sequence ID" value="NC_014507.1"/>
</dbReference>
<sequence length="250" mass="26703">MHIGIGIDKNAGRVMESLTSASKSNRITIFSKTGIPGTPYDIVVSDNAEEELVKALYEGRIDAAVRGTLPANAVMKLLKKYGNVKSLKRIALLETQSGTRFLLAPVGVDEGWTREEKVDFVGYAREIASALGMNEKTAILSGGRLGDIGRHPVVDKTIEDAEAVAEGTGSDHMEILIEDAVKDHGIIIAPDGISGNLVFRTLALLGGGRAHGAPVANLSRIFVDTSRASYDYSNAVFLASALADYKQKTF</sequence>
<dbReference type="Gene3D" id="3.40.718.10">
    <property type="entry name" value="Isopropylmalate Dehydrogenase"/>
    <property type="match status" value="1"/>
</dbReference>
<dbReference type="Proteomes" id="UP000006565">
    <property type="component" value="Chromosome"/>
</dbReference>
<dbReference type="OrthoDB" id="53227at2157"/>
<gene>
    <name evidence="4" type="ordered locus">Mpet_2260</name>
</gene>
<keyword evidence="3" id="KW-0808">Transferase</keyword>
<dbReference type="InterPro" id="IPR016764">
    <property type="entry name" value="MeTrfase_MtxX_xsu"/>
</dbReference>
<comment type="similarity">
    <text evidence="1">Belongs to the MtxX family.</text>
</comment>
<dbReference type="EMBL" id="CP002117">
    <property type="protein sequence ID" value="ADN37008.1"/>
    <property type="molecule type" value="Genomic_DNA"/>
</dbReference>
<evidence type="ECO:0000313" key="4">
    <source>
        <dbReference type="EMBL" id="ADN37008.1"/>
    </source>
</evidence>
<dbReference type="HOGENOM" id="CLU_086562_0_0_2"/>
<organism evidence="4 5">
    <name type="scientific">Methanolacinia petrolearia (strain DSM 11571 / OCM 486 / SEBR 4847)</name>
    <name type="common">Methanoplanus petrolearius</name>
    <dbReference type="NCBI Taxonomy" id="679926"/>
    <lineage>
        <taxon>Archaea</taxon>
        <taxon>Methanobacteriati</taxon>
        <taxon>Methanobacteriota</taxon>
        <taxon>Stenosarchaea group</taxon>
        <taxon>Methanomicrobia</taxon>
        <taxon>Methanomicrobiales</taxon>
        <taxon>Methanomicrobiaceae</taxon>
        <taxon>Methanolacinia</taxon>
    </lineage>
</organism>
<evidence type="ECO:0000256" key="3">
    <source>
        <dbReference type="ARBA" id="ARBA00022679"/>
    </source>
</evidence>
<evidence type="ECO:0000256" key="1">
    <source>
        <dbReference type="ARBA" id="ARBA00009125"/>
    </source>
</evidence>
<reference evidence="4 5" key="1">
    <citation type="journal article" date="2010" name="Stand. Genomic Sci.">
        <title>Complete genome sequence of Methanoplanus petrolearius type strain (SEBR 4847).</title>
        <authorList>
            <person name="Brambilla E."/>
            <person name="Djao O.D."/>
            <person name="Daligault H."/>
            <person name="Lapidus A."/>
            <person name="Lucas S."/>
            <person name="Hammon N."/>
            <person name="Nolan M."/>
            <person name="Tice H."/>
            <person name="Cheng J.F."/>
            <person name="Han C."/>
            <person name="Tapia R."/>
            <person name="Goodwin L."/>
            <person name="Pitluck S."/>
            <person name="Liolios K."/>
            <person name="Ivanova N."/>
            <person name="Mavromatis K."/>
            <person name="Mikhailova N."/>
            <person name="Pati A."/>
            <person name="Chen A."/>
            <person name="Palaniappan K."/>
            <person name="Land M."/>
            <person name="Hauser L."/>
            <person name="Chang Y.J."/>
            <person name="Jeffries C.D."/>
            <person name="Rohde M."/>
            <person name="Spring S."/>
            <person name="Sikorski J."/>
            <person name="Goker M."/>
            <person name="Woyke T."/>
            <person name="Bristow J."/>
            <person name="Eisen J.A."/>
            <person name="Markowitz V."/>
            <person name="Hugenholtz P."/>
            <person name="Kyrpides N.C."/>
            <person name="Klenk H.P."/>
        </authorList>
    </citation>
    <scope>NUCLEOTIDE SEQUENCE [LARGE SCALE GENOMIC DNA]</scope>
    <source>
        <strain evidence="5">DSM 11571 / OCM 486 / SEBR 4847</strain>
    </source>
</reference>
<dbReference type="NCBIfam" id="TIGR03270">
    <property type="entry name" value="methan_mark_4"/>
    <property type="match status" value="1"/>
</dbReference>
<accession>E1RKR9</accession>
<name>E1RKR9_METP4</name>
<evidence type="ECO:0000256" key="2">
    <source>
        <dbReference type="ARBA" id="ARBA00022603"/>
    </source>
</evidence>
<protein>
    <submittedName>
        <fullName evidence="4">Methanogen marker protein 4</fullName>
    </submittedName>
</protein>
<dbReference type="eggNOG" id="arCOG00854">
    <property type="taxonomic scope" value="Archaea"/>
</dbReference>